<comment type="caution">
    <text evidence="1">The sequence shown here is derived from an EMBL/GenBank/DDBJ whole genome shotgun (WGS) entry which is preliminary data.</text>
</comment>
<reference evidence="1 2" key="2">
    <citation type="submission" date="2015-01" db="EMBL/GenBank/DDBJ databases">
        <authorList>
            <consortium name="NBRP consortium"/>
            <person name="Sawabe T."/>
            <person name="Meirelles P."/>
            <person name="Feng G."/>
            <person name="Sayaka M."/>
            <person name="Hattori M."/>
            <person name="Ohkuma M."/>
        </authorList>
    </citation>
    <scope>NUCLEOTIDE SEQUENCE [LARGE SCALE GENOMIC DNA]</scope>
    <source>
        <strain evidence="1 2">JCM19232</strain>
    </source>
</reference>
<accession>A0A0B8PJH9</accession>
<dbReference type="AlphaFoldDB" id="A0A0B8PJH9"/>
<evidence type="ECO:0000313" key="1">
    <source>
        <dbReference type="EMBL" id="GAM62889.1"/>
    </source>
</evidence>
<reference evidence="1 2" key="1">
    <citation type="submission" date="2015-01" db="EMBL/GenBank/DDBJ databases">
        <title>Vibrio sp. C5 JCM 19232 whole genome shotgun sequence.</title>
        <authorList>
            <person name="Sawabe T."/>
            <person name="Meirelles P."/>
            <person name="Feng G."/>
            <person name="Sayaka M."/>
            <person name="Hattori M."/>
            <person name="Ohkuma M."/>
        </authorList>
    </citation>
    <scope>NUCLEOTIDE SEQUENCE [LARGE SCALE GENOMIC DNA]</scope>
    <source>
        <strain evidence="1 2">JCM19232</strain>
    </source>
</reference>
<sequence length="75" mass="7812">MEGDWTVASDPITDYLRQNGRVGVPFNMVYGPEAPHGIPLPIILSEEAVMSAIKLASGLLGSISVFAGNGISIGL</sequence>
<proteinExistence type="predicted"/>
<dbReference type="Proteomes" id="UP000031670">
    <property type="component" value="Unassembled WGS sequence"/>
</dbReference>
<organism evidence="1 2">
    <name type="scientific">Vibrio ishigakensis</name>
    <dbReference type="NCBI Taxonomy" id="1481914"/>
    <lineage>
        <taxon>Bacteria</taxon>
        <taxon>Pseudomonadati</taxon>
        <taxon>Pseudomonadota</taxon>
        <taxon>Gammaproteobacteria</taxon>
        <taxon>Vibrionales</taxon>
        <taxon>Vibrionaceae</taxon>
        <taxon>Vibrio</taxon>
    </lineage>
</organism>
<evidence type="ECO:0000313" key="2">
    <source>
        <dbReference type="Proteomes" id="UP000031670"/>
    </source>
</evidence>
<gene>
    <name evidence="1" type="ORF">JCM19232_4566</name>
</gene>
<dbReference type="EMBL" id="BBSA01000007">
    <property type="protein sequence ID" value="GAM62889.1"/>
    <property type="molecule type" value="Genomic_DNA"/>
</dbReference>
<protein>
    <submittedName>
        <fullName evidence="1">Membrane protein</fullName>
    </submittedName>
</protein>
<name>A0A0B8PJH9_9VIBR</name>